<dbReference type="PANTHER" id="PTHR30435:SF12">
    <property type="entry name" value="FLAGELLAR BASAL BODY ROD PROTEIN FLGB"/>
    <property type="match status" value="1"/>
</dbReference>
<comment type="function">
    <text evidence="5 6">Structural component of flagellum, the bacterial motility apparatus. Part of the rod structure of flagellar basal body.</text>
</comment>
<keyword evidence="4 6" id="KW-0975">Bacterial flagellum</keyword>
<dbReference type="Proteomes" id="UP001205843">
    <property type="component" value="Unassembled WGS sequence"/>
</dbReference>
<dbReference type="GO" id="GO:0030694">
    <property type="term" value="C:bacterial-type flagellum basal body, rod"/>
    <property type="evidence" value="ECO:0007669"/>
    <property type="project" value="InterPro"/>
</dbReference>
<evidence type="ECO:0000313" key="8">
    <source>
        <dbReference type="EMBL" id="MCP1675624.1"/>
    </source>
</evidence>
<protein>
    <recommendedName>
        <fullName evidence="3 6">Flagellar basal body rod protein FlgB</fullName>
    </recommendedName>
</protein>
<proteinExistence type="inferred from homology"/>
<evidence type="ECO:0000313" key="9">
    <source>
        <dbReference type="Proteomes" id="UP001205843"/>
    </source>
</evidence>
<evidence type="ECO:0000259" key="7">
    <source>
        <dbReference type="Pfam" id="PF00460"/>
    </source>
</evidence>
<dbReference type="InterPro" id="IPR006300">
    <property type="entry name" value="FlgB"/>
</dbReference>
<keyword evidence="9" id="KW-1185">Reference proteome</keyword>
<comment type="subunit">
    <text evidence="6">The basal body constitutes a major portion of the flagellar organelle and consists of a number of rings mounted on a central rod.</text>
</comment>
<evidence type="ECO:0000256" key="2">
    <source>
        <dbReference type="ARBA" id="ARBA00009677"/>
    </source>
</evidence>
<dbReference type="NCBIfam" id="TIGR01396">
    <property type="entry name" value="FlgB"/>
    <property type="match status" value="1"/>
</dbReference>
<sequence>MSISLDKAMGLHAAALKLRGERHQVLSQNLANADTPNYKARDFDFQAALRAAEGSQRGGQLQMATTHGNHLRAQAGGNASMELLYRQPYSPSLDGNTVESNVEQAQFAENAVGYQASLNFLGDRITGLIGAIRGE</sequence>
<comment type="caution">
    <text evidence="8">The sequence shown here is derived from an EMBL/GenBank/DDBJ whole genome shotgun (WGS) entry which is preliminary data.</text>
</comment>
<dbReference type="AlphaFoldDB" id="A0AAE3G4R5"/>
<evidence type="ECO:0000256" key="3">
    <source>
        <dbReference type="ARBA" id="ARBA00014376"/>
    </source>
</evidence>
<dbReference type="GO" id="GO:0071978">
    <property type="term" value="P:bacterial-type flagellum-dependent swarming motility"/>
    <property type="evidence" value="ECO:0007669"/>
    <property type="project" value="TreeGrafter"/>
</dbReference>
<name>A0AAE3G4R5_9GAMM</name>
<gene>
    <name evidence="8" type="ORF">J2T57_002774</name>
</gene>
<accession>A0AAE3G4R5</accession>
<dbReference type="Pfam" id="PF00460">
    <property type="entry name" value="Flg_bb_rod"/>
    <property type="match status" value="1"/>
</dbReference>
<dbReference type="RefSeq" id="WP_253479229.1">
    <property type="nucleotide sequence ID" value="NZ_JALJXV010000006.1"/>
</dbReference>
<evidence type="ECO:0000256" key="1">
    <source>
        <dbReference type="ARBA" id="ARBA00004117"/>
    </source>
</evidence>
<keyword evidence="8" id="KW-0282">Flagellum</keyword>
<keyword evidence="8" id="KW-0969">Cilium</keyword>
<evidence type="ECO:0000256" key="6">
    <source>
        <dbReference type="PIRNR" id="PIRNR002889"/>
    </source>
</evidence>
<dbReference type="PIRSF" id="PIRSF002889">
    <property type="entry name" value="Rod_FlgB"/>
    <property type="match status" value="1"/>
</dbReference>
<comment type="similarity">
    <text evidence="2 6">Belongs to the flagella basal body rod proteins family.</text>
</comment>
<evidence type="ECO:0000256" key="5">
    <source>
        <dbReference type="ARBA" id="ARBA00024934"/>
    </source>
</evidence>
<dbReference type="EMBL" id="JALJXV010000006">
    <property type="protein sequence ID" value="MCP1675624.1"/>
    <property type="molecule type" value="Genomic_DNA"/>
</dbReference>
<dbReference type="InterPro" id="IPR001444">
    <property type="entry name" value="Flag_bb_rod_N"/>
</dbReference>
<reference evidence="8" key="1">
    <citation type="submission" date="2022-03" db="EMBL/GenBank/DDBJ databases">
        <title>Genomic Encyclopedia of Type Strains, Phase III (KMG-III): the genomes of soil and plant-associated and newly described type strains.</title>
        <authorList>
            <person name="Whitman W."/>
        </authorList>
    </citation>
    <scope>NUCLEOTIDE SEQUENCE</scope>
    <source>
        <strain evidence="8">ANL 6-2</strain>
    </source>
</reference>
<dbReference type="PANTHER" id="PTHR30435">
    <property type="entry name" value="FLAGELLAR PROTEIN"/>
    <property type="match status" value="1"/>
</dbReference>
<comment type="subcellular location">
    <subcellularLocation>
        <location evidence="1 6">Bacterial flagellum basal body</location>
    </subcellularLocation>
</comment>
<evidence type="ECO:0000256" key="4">
    <source>
        <dbReference type="ARBA" id="ARBA00023143"/>
    </source>
</evidence>
<organism evidence="8 9">
    <name type="scientific">Natronocella acetinitrilica</name>
    <dbReference type="NCBI Taxonomy" id="414046"/>
    <lineage>
        <taxon>Bacteria</taxon>
        <taxon>Pseudomonadati</taxon>
        <taxon>Pseudomonadota</taxon>
        <taxon>Gammaproteobacteria</taxon>
        <taxon>Chromatiales</taxon>
        <taxon>Ectothiorhodospiraceae</taxon>
        <taxon>Natronocella</taxon>
    </lineage>
</organism>
<keyword evidence="8" id="KW-0966">Cell projection</keyword>
<feature type="domain" description="Flagellar basal body rod protein N-terminal" evidence="7">
    <location>
        <begin position="15"/>
        <end position="39"/>
    </location>
</feature>